<feature type="chain" id="PRO_5043854989" evidence="1">
    <location>
        <begin position="17"/>
        <end position="160"/>
    </location>
</feature>
<protein>
    <submittedName>
        <fullName evidence="2">Uncharacterized protein</fullName>
    </submittedName>
</protein>
<evidence type="ECO:0000313" key="2">
    <source>
        <dbReference type="EMBL" id="KAJ8937693.1"/>
    </source>
</evidence>
<comment type="caution">
    <text evidence="2">The sequence shown here is derived from an EMBL/GenBank/DDBJ whole genome shotgun (WGS) entry which is preliminary data.</text>
</comment>
<gene>
    <name evidence="2" type="ORF">NQ314_011749</name>
</gene>
<sequence>MAPSEIVCAGVSLVASLLLCELEKICKEKCKKKRSLWIRAWISRRNRLGASSTLLKELSLEDKEAYKNHLRMTPEKFDELLSIVGLKIQKQSTWFRQPISARTRLEITLRYLASGDSLTSLQYLYGVPKNTILVFLPKVLTAISDVLQSFIKVLLKLKLF</sequence>
<dbReference type="Proteomes" id="UP001162156">
    <property type="component" value="Unassembled WGS sequence"/>
</dbReference>
<feature type="signal peptide" evidence="1">
    <location>
        <begin position="1"/>
        <end position="16"/>
    </location>
</feature>
<organism evidence="2 3">
    <name type="scientific">Rhamnusium bicolor</name>
    <dbReference type="NCBI Taxonomy" id="1586634"/>
    <lineage>
        <taxon>Eukaryota</taxon>
        <taxon>Metazoa</taxon>
        <taxon>Ecdysozoa</taxon>
        <taxon>Arthropoda</taxon>
        <taxon>Hexapoda</taxon>
        <taxon>Insecta</taxon>
        <taxon>Pterygota</taxon>
        <taxon>Neoptera</taxon>
        <taxon>Endopterygota</taxon>
        <taxon>Coleoptera</taxon>
        <taxon>Polyphaga</taxon>
        <taxon>Cucujiformia</taxon>
        <taxon>Chrysomeloidea</taxon>
        <taxon>Cerambycidae</taxon>
        <taxon>Lepturinae</taxon>
        <taxon>Rhagiini</taxon>
        <taxon>Rhamnusium</taxon>
    </lineage>
</organism>
<keyword evidence="3" id="KW-1185">Reference proteome</keyword>
<dbReference type="EMBL" id="JANEYF010003282">
    <property type="protein sequence ID" value="KAJ8937693.1"/>
    <property type="molecule type" value="Genomic_DNA"/>
</dbReference>
<reference evidence="2" key="1">
    <citation type="journal article" date="2023" name="Insect Mol. Biol.">
        <title>Genome sequencing provides insights into the evolution of gene families encoding plant cell wall-degrading enzymes in longhorned beetles.</title>
        <authorList>
            <person name="Shin N.R."/>
            <person name="Okamura Y."/>
            <person name="Kirsch R."/>
            <person name="Pauchet Y."/>
        </authorList>
    </citation>
    <scope>NUCLEOTIDE SEQUENCE</scope>
    <source>
        <strain evidence="2">RBIC_L_NR</strain>
    </source>
</reference>
<evidence type="ECO:0000313" key="3">
    <source>
        <dbReference type="Proteomes" id="UP001162156"/>
    </source>
</evidence>
<dbReference type="AlphaFoldDB" id="A0AAV8XGC5"/>
<accession>A0AAV8XGC5</accession>
<proteinExistence type="predicted"/>
<evidence type="ECO:0000256" key="1">
    <source>
        <dbReference type="SAM" id="SignalP"/>
    </source>
</evidence>
<keyword evidence="1" id="KW-0732">Signal</keyword>
<name>A0AAV8XGC5_9CUCU</name>